<keyword evidence="6 11" id="KW-0500">Molybdenum</keyword>
<organism evidence="13 14">
    <name type="scientific">Candidatus Nitrospira inopinata</name>
    <dbReference type="NCBI Taxonomy" id="1715989"/>
    <lineage>
        <taxon>Bacteria</taxon>
        <taxon>Pseudomonadati</taxon>
        <taxon>Nitrospirota</taxon>
        <taxon>Nitrospiria</taxon>
        <taxon>Nitrospirales</taxon>
        <taxon>Nitrospiraceae</taxon>
        <taxon>Nitrospira</taxon>
    </lineage>
</organism>
<dbReference type="PROSITE" id="PS50928">
    <property type="entry name" value="ABC_TM1"/>
    <property type="match status" value="1"/>
</dbReference>
<evidence type="ECO:0000256" key="3">
    <source>
        <dbReference type="ARBA" id="ARBA00007069"/>
    </source>
</evidence>
<dbReference type="AlphaFoldDB" id="A0A0S4KXS1"/>
<keyword evidence="8 10" id="KW-1133">Transmembrane helix</keyword>
<sequence>MNWTTVTTTLELATVTATILLLIGIPIAYWLTFSQWRWKFLVEAVVALPLVLPPTVLGYYVLVGLGSQSWLGRFIEQVIGHRLPFTFEGLVIASCLYSFPFAVQPLTVGFSAVNPRLIEASWTLGVSKLGTFFRVILPQSLPGVLTAVVLSFAHTVGEFGVVLMVGGNIEGVTRTISIEIYDEVQAFNFDVAGQTALMLLIFSFAVLSVVYAVNRNVWSLWPEVFGKQPRGSHGG</sequence>
<keyword evidence="14" id="KW-1185">Reference proteome</keyword>
<keyword evidence="4 10" id="KW-0813">Transport</keyword>
<dbReference type="EMBL" id="LN885086">
    <property type="protein sequence ID" value="CUQ68157.1"/>
    <property type="molecule type" value="Genomic_DNA"/>
</dbReference>
<evidence type="ECO:0000256" key="9">
    <source>
        <dbReference type="ARBA" id="ARBA00023136"/>
    </source>
</evidence>
<proteinExistence type="inferred from homology"/>
<keyword evidence="9 10" id="KW-0472">Membrane</keyword>
<feature type="transmembrane region" description="Helical" evidence="10">
    <location>
        <begin position="90"/>
        <end position="110"/>
    </location>
</feature>
<evidence type="ECO:0000256" key="6">
    <source>
        <dbReference type="ARBA" id="ARBA00022505"/>
    </source>
</evidence>
<dbReference type="InterPro" id="IPR035906">
    <property type="entry name" value="MetI-like_sf"/>
</dbReference>
<evidence type="ECO:0000313" key="14">
    <source>
        <dbReference type="Proteomes" id="UP000066284"/>
    </source>
</evidence>
<evidence type="ECO:0000256" key="2">
    <source>
        <dbReference type="ARBA" id="ARBA00004651"/>
    </source>
</evidence>
<dbReference type="SUPFAM" id="SSF161098">
    <property type="entry name" value="MetI-like"/>
    <property type="match status" value="1"/>
</dbReference>
<feature type="transmembrane region" description="Helical" evidence="10">
    <location>
        <begin position="40"/>
        <end position="62"/>
    </location>
</feature>
<feature type="transmembrane region" description="Helical" evidence="10">
    <location>
        <begin position="12"/>
        <end position="33"/>
    </location>
</feature>
<comment type="function">
    <text evidence="1 11">Part of the binding-protein-dependent transport system for molybdenum; probably responsible for the translocation of the substrate across the membrane.</text>
</comment>
<dbReference type="KEGG" id="nio:NITINOP_3185"/>
<protein>
    <recommendedName>
        <fullName evidence="11">Molybdenum transport system permease</fullName>
    </recommendedName>
</protein>
<comment type="subcellular location">
    <subcellularLocation>
        <location evidence="2 10">Cell membrane</location>
        <topology evidence="2 10">Multi-pass membrane protein</topology>
    </subcellularLocation>
</comment>
<dbReference type="PANTHER" id="PTHR30183">
    <property type="entry name" value="MOLYBDENUM TRANSPORT SYSTEM PERMEASE PROTEIN MODB"/>
    <property type="match status" value="1"/>
</dbReference>
<evidence type="ECO:0000256" key="8">
    <source>
        <dbReference type="ARBA" id="ARBA00022989"/>
    </source>
</evidence>
<evidence type="ECO:0000256" key="4">
    <source>
        <dbReference type="ARBA" id="ARBA00022448"/>
    </source>
</evidence>
<keyword evidence="5 11" id="KW-1003">Cell membrane</keyword>
<dbReference type="InterPro" id="IPR011867">
    <property type="entry name" value="ModB_ABC"/>
</dbReference>
<feature type="transmembrane region" description="Helical" evidence="10">
    <location>
        <begin position="191"/>
        <end position="213"/>
    </location>
</feature>
<feature type="domain" description="ABC transmembrane type-1" evidence="12">
    <location>
        <begin position="6"/>
        <end position="210"/>
    </location>
</feature>
<evidence type="ECO:0000259" key="12">
    <source>
        <dbReference type="PROSITE" id="PS50928"/>
    </source>
</evidence>
<dbReference type="InterPro" id="IPR000515">
    <property type="entry name" value="MetI-like"/>
</dbReference>
<dbReference type="PANTHER" id="PTHR30183:SF8">
    <property type="entry name" value="MOLYBDENUM TRANSPORT SYSTEM PERMEASE"/>
    <property type="match status" value="1"/>
</dbReference>
<dbReference type="Gene3D" id="1.10.3720.10">
    <property type="entry name" value="MetI-like"/>
    <property type="match status" value="1"/>
</dbReference>
<comment type="similarity">
    <text evidence="3 11">Belongs to the binding-protein-dependent transport system permease family. CysTW subfamily.</text>
</comment>
<dbReference type="STRING" id="1715989.NITINOP_3185"/>
<accession>A0A0S4KXS1</accession>
<reference evidence="14" key="1">
    <citation type="submission" date="2015-09" db="EMBL/GenBank/DDBJ databases">
        <authorList>
            <person name="Daims H."/>
        </authorList>
    </citation>
    <scope>NUCLEOTIDE SEQUENCE [LARGE SCALE GENOMIC DNA]</scope>
</reference>
<dbReference type="CDD" id="cd06261">
    <property type="entry name" value="TM_PBP2"/>
    <property type="match status" value="1"/>
</dbReference>
<dbReference type="RefSeq" id="WP_062487249.1">
    <property type="nucleotide sequence ID" value="NZ_LN885086.1"/>
</dbReference>
<evidence type="ECO:0000256" key="10">
    <source>
        <dbReference type="RuleBase" id="RU363032"/>
    </source>
</evidence>
<feature type="transmembrane region" description="Helical" evidence="10">
    <location>
        <begin position="131"/>
        <end position="153"/>
    </location>
</feature>
<dbReference type="NCBIfam" id="TIGR02141">
    <property type="entry name" value="modB_ABC"/>
    <property type="match status" value="1"/>
</dbReference>
<gene>
    <name evidence="13" type="primary">modB</name>
    <name evidence="13" type="ORF">NITINOP_3185</name>
</gene>
<evidence type="ECO:0000313" key="13">
    <source>
        <dbReference type="EMBL" id="CUQ68157.1"/>
    </source>
</evidence>
<dbReference type="Proteomes" id="UP000066284">
    <property type="component" value="Chromosome 1"/>
</dbReference>
<dbReference type="Pfam" id="PF00528">
    <property type="entry name" value="BPD_transp_1"/>
    <property type="match status" value="1"/>
</dbReference>
<evidence type="ECO:0000256" key="1">
    <source>
        <dbReference type="ARBA" id="ARBA00002949"/>
    </source>
</evidence>
<dbReference type="GO" id="GO:0015098">
    <property type="term" value="F:molybdate ion transmembrane transporter activity"/>
    <property type="evidence" value="ECO:0007669"/>
    <property type="project" value="UniProtKB-UniRule"/>
</dbReference>
<dbReference type="GO" id="GO:0005886">
    <property type="term" value="C:plasma membrane"/>
    <property type="evidence" value="ECO:0007669"/>
    <property type="project" value="UniProtKB-SubCell"/>
</dbReference>
<dbReference type="OrthoDB" id="9795403at2"/>
<evidence type="ECO:0000256" key="7">
    <source>
        <dbReference type="ARBA" id="ARBA00022692"/>
    </source>
</evidence>
<evidence type="ECO:0000256" key="11">
    <source>
        <dbReference type="RuleBase" id="RU365097"/>
    </source>
</evidence>
<evidence type="ECO:0000256" key="5">
    <source>
        <dbReference type="ARBA" id="ARBA00022475"/>
    </source>
</evidence>
<keyword evidence="7 10" id="KW-0812">Transmembrane</keyword>
<name>A0A0S4KXS1_9BACT</name>